<evidence type="ECO:0000256" key="15">
    <source>
        <dbReference type="ARBA" id="ARBA00023141"/>
    </source>
</evidence>
<keyword evidence="14 18" id="KW-0520">NAD</keyword>
<comment type="function">
    <text evidence="3 18">Catalyzes the conversion of 3-deoxy-D-arabino-heptulosonate 7-phosphate (DAHP) to dehydroquinate (DHQ).</text>
</comment>
<dbReference type="Pfam" id="PF24621">
    <property type="entry name" value="DHQS_C"/>
    <property type="match status" value="1"/>
</dbReference>
<evidence type="ECO:0000256" key="10">
    <source>
        <dbReference type="ARBA" id="ARBA00022605"/>
    </source>
</evidence>
<dbReference type="PANTHER" id="PTHR43622">
    <property type="entry name" value="3-DEHYDROQUINATE SYNTHASE"/>
    <property type="match status" value="1"/>
</dbReference>
<sequence>MTDAALAARETAGAAVTVALGDRSYDILIGHGLLRQAGARAKALGARKIGVVTDENVAKAHLPAALAALQDAGLETRSITVAAGESSKCMSTLAEVTDQLLAARIERGDLVLALGGGVVGDLAGFAASILRRGVRCLQAPTSLLAQVDSSVGGKTGVNSRYGKNLIGAFHQPSLVLADVDTLDTLPPREFRAGYAEVAKYGLIDDAALFGWLETAWEDIFAGGPARIEAIAASCRSKAAIVARDEHEHGDRALLNLGHTFGHALEADVAYDGGRLVHGEGVAIGIAMAFRFSAALGLCAPDDARRVERHLQAVGLPTSPKAVPGGVSGADTLLEHMRQDKKVSGGQLTFILARGVGQSFVAKDVDADKALAFLASELA</sequence>
<dbReference type="EC" id="4.2.3.4" evidence="7 18"/>
<dbReference type="PANTHER" id="PTHR43622:SF7">
    <property type="entry name" value="3-DEHYDROQUINATE SYNTHASE, CHLOROPLASTIC"/>
    <property type="match status" value="1"/>
</dbReference>
<evidence type="ECO:0000256" key="12">
    <source>
        <dbReference type="ARBA" id="ARBA00022741"/>
    </source>
</evidence>
<dbReference type="InterPro" id="IPR050071">
    <property type="entry name" value="Dehydroquinate_synthase"/>
</dbReference>
<dbReference type="CDD" id="cd08195">
    <property type="entry name" value="DHQS"/>
    <property type="match status" value="1"/>
</dbReference>
<dbReference type="InterPro" id="IPR030960">
    <property type="entry name" value="DHQS/DOIS_N"/>
</dbReference>
<evidence type="ECO:0000259" key="20">
    <source>
        <dbReference type="Pfam" id="PF24621"/>
    </source>
</evidence>
<evidence type="ECO:0000313" key="22">
    <source>
        <dbReference type="Proteomes" id="UP001597171"/>
    </source>
</evidence>
<evidence type="ECO:0000256" key="11">
    <source>
        <dbReference type="ARBA" id="ARBA00022723"/>
    </source>
</evidence>
<evidence type="ECO:0000256" key="5">
    <source>
        <dbReference type="ARBA" id="ARBA00004661"/>
    </source>
</evidence>
<evidence type="ECO:0000256" key="14">
    <source>
        <dbReference type="ARBA" id="ARBA00023027"/>
    </source>
</evidence>
<feature type="binding site" evidence="18">
    <location>
        <position position="196"/>
    </location>
    <ligand>
        <name>Zn(2+)</name>
        <dbReference type="ChEBI" id="CHEBI:29105"/>
    </ligand>
</feature>
<dbReference type="EMBL" id="JBHTMX010000123">
    <property type="protein sequence ID" value="MFD1332793.1"/>
    <property type="molecule type" value="Genomic_DNA"/>
</dbReference>
<feature type="domain" description="3-dehydroquinate synthase N-terminal" evidence="19">
    <location>
        <begin position="79"/>
        <end position="191"/>
    </location>
</feature>
<feature type="binding site" evidence="18">
    <location>
        <begin position="141"/>
        <end position="142"/>
    </location>
    <ligand>
        <name>NAD(+)</name>
        <dbReference type="ChEBI" id="CHEBI:57540"/>
    </ligand>
</feature>
<evidence type="ECO:0000256" key="8">
    <source>
        <dbReference type="ARBA" id="ARBA00017684"/>
    </source>
</evidence>
<feature type="binding site" evidence="18">
    <location>
        <position position="163"/>
    </location>
    <ligand>
        <name>NAD(+)</name>
        <dbReference type="ChEBI" id="CHEBI:57540"/>
    </ligand>
</feature>
<dbReference type="GO" id="GO:0003856">
    <property type="term" value="F:3-dehydroquinate synthase activity"/>
    <property type="evidence" value="ECO:0007669"/>
    <property type="project" value="UniProtKB-EC"/>
</dbReference>
<dbReference type="RefSeq" id="WP_378776001.1">
    <property type="nucleotide sequence ID" value="NZ_JBHTMX010000123.1"/>
</dbReference>
<accession>A0ABW3Z9Z0</accession>
<proteinExistence type="inferred from homology"/>
<feature type="binding site" evidence="18">
    <location>
        <begin position="181"/>
        <end position="184"/>
    </location>
    <ligand>
        <name>NAD(+)</name>
        <dbReference type="ChEBI" id="CHEBI:57540"/>
    </ligand>
</feature>
<name>A0ABW3Z9Z0_9HYPH</name>
<dbReference type="HAMAP" id="MF_00110">
    <property type="entry name" value="DHQ_synthase"/>
    <property type="match status" value="1"/>
</dbReference>
<evidence type="ECO:0000256" key="7">
    <source>
        <dbReference type="ARBA" id="ARBA00013031"/>
    </source>
</evidence>
<feature type="binding site" evidence="18">
    <location>
        <position position="277"/>
    </location>
    <ligand>
        <name>Zn(2+)</name>
        <dbReference type="ChEBI" id="CHEBI:29105"/>
    </ligand>
</feature>
<evidence type="ECO:0000256" key="4">
    <source>
        <dbReference type="ARBA" id="ARBA00004496"/>
    </source>
</evidence>
<comment type="cofactor">
    <cofactor evidence="2 18">
        <name>NAD(+)</name>
        <dbReference type="ChEBI" id="CHEBI:57540"/>
    </cofactor>
</comment>
<keyword evidence="11 18" id="KW-0479">Metal-binding</keyword>
<evidence type="ECO:0000256" key="17">
    <source>
        <dbReference type="ARBA" id="ARBA00023285"/>
    </source>
</evidence>
<dbReference type="SUPFAM" id="SSF56796">
    <property type="entry name" value="Dehydroquinate synthase-like"/>
    <property type="match status" value="1"/>
</dbReference>
<comment type="cofactor">
    <cofactor evidence="18">
        <name>Co(2+)</name>
        <dbReference type="ChEBI" id="CHEBI:48828"/>
    </cofactor>
    <cofactor evidence="18">
        <name>Zn(2+)</name>
        <dbReference type="ChEBI" id="CHEBI:29105"/>
    </cofactor>
    <text evidence="18">Binds 1 divalent metal cation per subunit. Can use either Co(2+) or Zn(2+).</text>
</comment>
<evidence type="ECO:0000256" key="1">
    <source>
        <dbReference type="ARBA" id="ARBA00001393"/>
    </source>
</evidence>
<feature type="binding site" evidence="18">
    <location>
        <begin position="117"/>
        <end position="121"/>
    </location>
    <ligand>
        <name>NAD(+)</name>
        <dbReference type="ChEBI" id="CHEBI:57540"/>
    </ligand>
</feature>
<feature type="binding site" evidence="18">
    <location>
        <position position="154"/>
    </location>
    <ligand>
        <name>NAD(+)</name>
        <dbReference type="ChEBI" id="CHEBI:57540"/>
    </ligand>
</feature>
<organism evidence="21 22">
    <name type="scientific">Methylopila musalis</name>
    <dbReference type="NCBI Taxonomy" id="1134781"/>
    <lineage>
        <taxon>Bacteria</taxon>
        <taxon>Pseudomonadati</taxon>
        <taxon>Pseudomonadota</taxon>
        <taxon>Alphaproteobacteria</taxon>
        <taxon>Hyphomicrobiales</taxon>
        <taxon>Methylopilaceae</taxon>
        <taxon>Methylopila</taxon>
    </lineage>
</organism>
<comment type="caution">
    <text evidence="21">The sequence shown here is derived from an EMBL/GenBank/DDBJ whole genome shotgun (WGS) entry which is preliminary data.</text>
</comment>
<dbReference type="InterPro" id="IPR030963">
    <property type="entry name" value="DHQ_synth_fam"/>
</dbReference>
<evidence type="ECO:0000256" key="2">
    <source>
        <dbReference type="ARBA" id="ARBA00001911"/>
    </source>
</evidence>
<dbReference type="InterPro" id="IPR056179">
    <property type="entry name" value="DHQS_C"/>
</dbReference>
<keyword evidence="10 18" id="KW-0028">Amino-acid biosynthesis</keyword>
<comment type="subcellular location">
    <subcellularLocation>
        <location evidence="4 18">Cytoplasm</location>
    </subcellularLocation>
</comment>
<dbReference type="InterPro" id="IPR016037">
    <property type="entry name" value="DHQ_synth_AroB"/>
</dbReference>
<dbReference type="Gene3D" id="3.40.50.1970">
    <property type="match status" value="1"/>
</dbReference>
<dbReference type="NCBIfam" id="TIGR01357">
    <property type="entry name" value="aroB"/>
    <property type="match status" value="1"/>
</dbReference>
<evidence type="ECO:0000256" key="6">
    <source>
        <dbReference type="ARBA" id="ARBA00005412"/>
    </source>
</evidence>
<keyword evidence="22" id="KW-1185">Reference proteome</keyword>
<comment type="pathway">
    <text evidence="5 18">Metabolic intermediate biosynthesis; chorismate biosynthesis; chorismate from D-erythrose 4-phosphate and phosphoenolpyruvate: step 2/7.</text>
</comment>
<feature type="binding site" evidence="18">
    <location>
        <position position="258"/>
    </location>
    <ligand>
        <name>Zn(2+)</name>
        <dbReference type="ChEBI" id="CHEBI:29105"/>
    </ligand>
</feature>
<evidence type="ECO:0000256" key="16">
    <source>
        <dbReference type="ARBA" id="ARBA00023239"/>
    </source>
</evidence>
<evidence type="ECO:0000259" key="19">
    <source>
        <dbReference type="Pfam" id="PF01761"/>
    </source>
</evidence>
<protein>
    <recommendedName>
        <fullName evidence="8 18">3-dehydroquinate synthase</fullName>
        <shortName evidence="18">DHQS</shortName>
        <ecNumber evidence="7 18">4.2.3.4</ecNumber>
    </recommendedName>
</protein>
<dbReference type="PIRSF" id="PIRSF001455">
    <property type="entry name" value="DHQ_synth"/>
    <property type="match status" value="1"/>
</dbReference>
<keyword evidence="12 18" id="KW-0547">Nucleotide-binding</keyword>
<keyword evidence="9 18" id="KW-0963">Cytoplasm</keyword>
<evidence type="ECO:0000313" key="21">
    <source>
        <dbReference type="EMBL" id="MFD1332793.1"/>
    </source>
</evidence>
<dbReference type="Proteomes" id="UP001597171">
    <property type="component" value="Unassembled WGS sequence"/>
</dbReference>
<dbReference type="Gene3D" id="1.20.1090.10">
    <property type="entry name" value="Dehydroquinate synthase-like - alpha domain"/>
    <property type="match status" value="1"/>
</dbReference>
<feature type="domain" description="3-dehydroquinate synthase C-terminal" evidence="20">
    <location>
        <begin position="193"/>
        <end position="342"/>
    </location>
</feature>
<evidence type="ECO:0000256" key="18">
    <source>
        <dbReference type="HAMAP-Rule" id="MF_00110"/>
    </source>
</evidence>
<comment type="similarity">
    <text evidence="6 18">Belongs to the sugar phosphate cyclases superfamily. Dehydroquinate synthase family.</text>
</comment>
<evidence type="ECO:0000256" key="9">
    <source>
        <dbReference type="ARBA" id="ARBA00022490"/>
    </source>
</evidence>
<keyword evidence="13 18" id="KW-0862">Zinc</keyword>
<dbReference type="Pfam" id="PF01761">
    <property type="entry name" value="DHQ_synthase"/>
    <property type="match status" value="1"/>
</dbReference>
<keyword evidence="16 18" id="KW-0456">Lyase</keyword>
<keyword evidence="17 18" id="KW-0170">Cobalt</keyword>
<evidence type="ECO:0000256" key="13">
    <source>
        <dbReference type="ARBA" id="ARBA00022833"/>
    </source>
</evidence>
<comment type="caution">
    <text evidence="18">Lacks conserved residue(s) required for the propagation of feature annotation.</text>
</comment>
<reference evidence="22" key="1">
    <citation type="journal article" date="2019" name="Int. J. Syst. Evol. Microbiol.">
        <title>The Global Catalogue of Microorganisms (GCM) 10K type strain sequencing project: providing services to taxonomists for standard genome sequencing and annotation.</title>
        <authorList>
            <consortium name="The Broad Institute Genomics Platform"/>
            <consortium name="The Broad Institute Genome Sequencing Center for Infectious Disease"/>
            <person name="Wu L."/>
            <person name="Ma J."/>
        </authorList>
    </citation>
    <scope>NUCLEOTIDE SEQUENCE [LARGE SCALE GENOMIC DNA]</scope>
    <source>
        <strain evidence="22">CCUG 61696</strain>
    </source>
</reference>
<evidence type="ECO:0000256" key="3">
    <source>
        <dbReference type="ARBA" id="ARBA00003485"/>
    </source>
</evidence>
<comment type="catalytic activity">
    <reaction evidence="1 18">
        <text>7-phospho-2-dehydro-3-deoxy-D-arabino-heptonate = 3-dehydroquinate + phosphate</text>
        <dbReference type="Rhea" id="RHEA:21968"/>
        <dbReference type="ChEBI" id="CHEBI:32364"/>
        <dbReference type="ChEBI" id="CHEBI:43474"/>
        <dbReference type="ChEBI" id="CHEBI:58394"/>
        <dbReference type="EC" id="4.2.3.4"/>
    </reaction>
</comment>
<gene>
    <name evidence="18 21" type="primary">aroB</name>
    <name evidence="21" type="ORF">ACFQ4O_12375</name>
</gene>
<keyword evidence="15 18" id="KW-0057">Aromatic amino acid biosynthesis</keyword>